<evidence type="ECO:0000313" key="3">
    <source>
        <dbReference type="Proteomes" id="UP000002051"/>
    </source>
</evidence>
<proteinExistence type="predicted"/>
<protein>
    <submittedName>
        <fullName evidence="1 2">Uncharacterized protein</fullName>
    </submittedName>
</protein>
<organism evidence="1 3">
    <name type="scientific">Medicago truncatula</name>
    <name type="common">Barrel medic</name>
    <name type="synonym">Medicago tribuloides</name>
    <dbReference type="NCBI Taxonomy" id="3880"/>
    <lineage>
        <taxon>Eukaryota</taxon>
        <taxon>Viridiplantae</taxon>
        <taxon>Streptophyta</taxon>
        <taxon>Embryophyta</taxon>
        <taxon>Tracheophyta</taxon>
        <taxon>Spermatophyta</taxon>
        <taxon>Magnoliopsida</taxon>
        <taxon>eudicotyledons</taxon>
        <taxon>Gunneridae</taxon>
        <taxon>Pentapetalae</taxon>
        <taxon>rosids</taxon>
        <taxon>fabids</taxon>
        <taxon>Fabales</taxon>
        <taxon>Fabaceae</taxon>
        <taxon>Papilionoideae</taxon>
        <taxon>50 kb inversion clade</taxon>
        <taxon>NPAAA clade</taxon>
        <taxon>Hologalegina</taxon>
        <taxon>IRL clade</taxon>
        <taxon>Trifolieae</taxon>
        <taxon>Medicago</taxon>
    </lineage>
</organism>
<dbReference type="EnsemblPlants" id="AES88670">
    <property type="protein sequence ID" value="AES88670"/>
    <property type="gene ID" value="MTR_4g060740"/>
</dbReference>
<evidence type="ECO:0000313" key="1">
    <source>
        <dbReference type="EMBL" id="AES88670.1"/>
    </source>
</evidence>
<dbReference type="PaxDb" id="3880-AES88670"/>
<accession>G7JQI0</accession>
<name>G7JQI0_MEDTR</name>
<sequence>MAHALWRKAPRDLRKELEQFKRKEILGSQGGVISSPIFSRVERERGEEKSKRVLERRALGIKWVT</sequence>
<gene>
    <name evidence="1" type="ordered locus">MTR_4g060740</name>
</gene>
<dbReference type="HOGENOM" id="CLU_2853078_0_0_1"/>
<reference evidence="1 3" key="2">
    <citation type="journal article" date="2014" name="BMC Genomics">
        <title>An improved genome release (version Mt4.0) for the model legume Medicago truncatula.</title>
        <authorList>
            <person name="Tang H."/>
            <person name="Krishnakumar V."/>
            <person name="Bidwell S."/>
            <person name="Rosen B."/>
            <person name="Chan A."/>
            <person name="Zhou S."/>
            <person name="Gentzbittel L."/>
            <person name="Childs K.L."/>
            <person name="Yandell M."/>
            <person name="Gundlach H."/>
            <person name="Mayer K.F."/>
            <person name="Schwartz D.C."/>
            <person name="Town C.D."/>
        </authorList>
    </citation>
    <scope>GENOME REANNOTATION</scope>
    <source>
        <strain evidence="2 3">cv. Jemalong A17</strain>
    </source>
</reference>
<dbReference type="AlphaFoldDB" id="G7JQI0"/>
<evidence type="ECO:0000313" key="2">
    <source>
        <dbReference type="EnsemblPlants" id="AES88670"/>
    </source>
</evidence>
<reference evidence="2" key="3">
    <citation type="submission" date="2015-04" db="UniProtKB">
        <authorList>
            <consortium name="EnsemblPlants"/>
        </authorList>
    </citation>
    <scope>IDENTIFICATION</scope>
    <source>
        <strain evidence="2">cv. Jemalong A17</strain>
    </source>
</reference>
<keyword evidence="3" id="KW-1185">Reference proteome</keyword>
<reference evidence="1 3" key="1">
    <citation type="journal article" date="2011" name="Nature">
        <title>The Medicago genome provides insight into the evolution of rhizobial symbioses.</title>
        <authorList>
            <person name="Young N.D."/>
            <person name="Debelle F."/>
            <person name="Oldroyd G.E."/>
            <person name="Geurts R."/>
            <person name="Cannon S.B."/>
            <person name="Udvardi M.K."/>
            <person name="Benedito V.A."/>
            <person name="Mayer K.F."/>
            <person name="Gouzy J."/>
            <person name="Schoof H."/>
            <person name="Van de Peer Y."/>
            <person name="Proost S."/>
            <person name="Cook D.R."/>
            <person name="Meyers B.C."/>
            <person name="Spannagl M."/>
            <person name="Cheung F."/>
            <person name="De Mita S."/>
            <person name="Krishnakumar V."/>
            <person name="Gundlach H."/>
            <person name="Zhou S."/>
            <person name="Mudge J."/>
            <person name="Bharti A.K."/>
            <person name="Murray J.D."/>
            <person name="Naoumkina M.A."/>
            <person name="Rosen B."/>
            <person name="Silverstein K.A."/>
            <person name="Tang H."/>
            <person name="Rombauts S."/>
            <person name="Zhao P.X."/>
            <person name="Zhou P."/>
            <person name="Barbe V."/>
            <person name="Bardou P."/>
            <person name="Bechner M."/>
            <person name="Bellec A."/>
            <person name="Berger A."/>
            <person name="Berges H."/>
            <person name="Bidwell S."/>
            <person name="Bisseling T."/>
            <person name="Choisne N."/>
            <person name="Couloux A."/>
            <person name="Denny R."/>
            <person name="Deshpande S."/>
            <person name="Dai X."/>
            <person name="Doyle J.J."/>
            <person name="Dudez A.M."/>
            <person name="Farmer A.D."/>
            <person name="Fouteau S."/>
            <person name="Franken C."/>
            <person name="Gibelin C."/>
            <person name="Gish J."/>
            <person name="Goldstein S."/>
            <person name="Gonzalez A.J."/>
            <person name="Green P.J."/>
            <person name="Hallab A."/>
            <person name="Hartog M."/>
            <person name="Hua A."/>
            <person name="Humphray S.J."/>
            <person name="Jeong D.H."/>
            <person name="Jing Y."/>
            <person name="Jocker A."/>
            <person name="Kenton S.M."/>
            <person name="Kim D.J."/>
            <person name="Klee K."/>
            <person name="Lai H."/>
            <person name="Lang C."/>
            <person name="Lin S."/>
            <person name="Macmil S.L."/>
            <person name="Magdelenat G."/>
            <person name="Matthews L."/>
            <person name="McCorrison J."/>
            <person name="Monaghan E.L."/>
            <person name="Mun J.H."/>
            <person name="Najar F.Z."/>
            <person name="Nicholson C."/>
            <person name="Noirot C."/>
            <person name="O'Bleness M."/>
            <person name="Paule C.R."/>
            <person name="Poulain J."/>
            <person name="Prion F."/>
            <person name="Qin B."/>
            <person name="Qu C."/>
            <person name="Retzel E.F."/>
            <person name="Riddle C."/>
            <person name="Sallet E."/>
            <person name="Samain S."/>
            <person name="Samson N."/>
            <person name="Sanders I."/>
            <person name="Saurat O."/>
            <person name="Scarpelli C."/>
            <person name="Schiex T."/>
            <person name="Segurens B."/>
            <person name="Severin A.J."/>
            <person name="Sherrier D.J."/>
            <person name="Shi R."/>
            <person name="Sims S."/>
            <person name="Singer S.R."/>
            <person name="Sinharoy S."/>
            <person name="Sterck L."/>
            <person name="Viollet A."/>
            <person name="Wang B.B."/>
            <person name="Wang K."/>
            <person name="Wang M."/>
            <person name="Wang X."/>
            <person name="Warfsmann J."/>
            <person name="Weissenbach J."/>
            <person name="White D.D."/>
            <person name="White J.D."/>
            <person name="Wiley G.B."/>
            <person name="Wincker P."/>
            <person name="Xing Y."/>
            <person name="Yang L."/>
            <person name="Yao Z."/>
            <person name="Ying F."/>
            <person name="Zhai J."/>
            <person name="Zhou L."/>
            <person name="Zuber A."/>
            <person name="Denarie J."/>
            <person name="Dixon R.A."/>
            <person name="May G.D."/>
            <person name="Schwartz D.C."/>
            <person name="Rogers J."/>
            <person name="Quetier F."/>
            <person name="Town C.D."/>
            <person name="Roe B.A."/>
        </authorList>
    </citation>
    <scope>NUCLEOTIDE SEQUENCE [LARGE SCALE GENOMIC DNA]</scope>
    <source>
        <strain evidence="1">A17</strain>
        <strain evidence="2 3">cv. Jemalong A17</strain>
    </source>
</reference>
<dbReference type="Proteomes" id="UP000002051">
    <property type="component" value="Chromosome 4"/>
</dbReference>
<dbReference type="EMBL" id="CM001220">
    <property type="protein sequence ID" value="AES88670.1"/>
    <property type="molecule type" value="Genomic_DNA"/>
</dbReference>